<evidence type="ECO:0000313" key="4">
    <source>
        <dbReference type="Proteomes" id="UP001148838"/>
    </source>
</evidence>
<dbReference type="SUPFAM" id="SSF48439">
    <property type="entry name" value="Protein prenylyltransferase"/>
    <property type="match status" value="1"/>
</dbReference>
<dbReference type="EMBL" id="JAJSOF020000023">
    <property type="protein sequence ID" value="KAJ4436113.1"/>
    <property type="molecule type" value="Genomic_DNA"/>
</dbReference>
<organism evidence="3 4">
    <name type="scientific">Periplaneta americana</name>
    <name type="common">American cockroach</name>
    <name type="synonym">Blatta americana</name>
    <dbReference type="NCBI Taxonomy" id="6978"/>
    <lineage>
        <taxon>Eukaryota</taxon>
        <taxon>Metazoa</taxon>
        <taxon>Ecdysozoa</taxon>
        <taxon>Arthropoda</taxon>
        <taxon>Hexapoda</taxon>
        <taxon>Insecta</taxon>
        <taxon>Pterygota</taxon>
        <taxon>Neoptera</taxon>
        <taxon>Polyneoptera</taxon>
        <taxon>Dictyoptera</taxon>
        <taxon>Blattodea</taxon>
        <taxon>Blattoidea</taxon>
        <taxon>Blattidae</taxon>
        <taxon>Blattinae</taxon>
        <taxon>Periplaneta</taxon>
    </lineage>
</organism>
<dbReference type="Proteomes" id="UP001148838">
    <property type="component" value="Unassembled WGS sequence"/>
</dbReference>
<dbReference type="InterPro" id="IPR029526">
    <property type="entry name" value="PGBD"/>
</dbReference>
<feature type="region of interest" description="Disordered" evidence="1">
    <location>
        <begin position="136"/>
        <end position="167"/>
    </location>
</feature>
<proteinExistence type="predicted"/>
<dbReference type="Gene3D" id="1.25.40.120">
    <property type="entry name" value="Protein prenylyltransferase"/>
    <property type="match status" value="1"/>
</dbReference>
<comment type="caution">
    <text evidence="3">The sequence shown here is derived from an EMBL/GenBank/DDBJ whole genome shotgun (WGS) entry which is preliminary data.</text>
</comment>
<name>A0ABQ8SQB3_PERAM</name>
<gene>
    <name evidence="3" type="ORF">ANN_18740</name>
</gene>
<sequence length="329" mass="37763">MDARQLRSRREDPAMLARLLSGALLLNPDVTTFWNMRRELMLADRLDVQGELHFTTVLLSRKPKCAEAFAHRKWVIGRLLLENINCISDGIKCISEAPYSPMLNPIEIIWCKVKTYESEVIRIRKLLVEVDTDSENIGEPDNCEELSHNSESETDDAGVSDSERGDNEDCEVSVASEISNDFYIGKDKETKWNKCHPPRNVRTRKINIITHLPGVKTAAKNAKSPLECFSLFMDDIMIRHITSCTNIYIDSISGKFSRERDAKRTNENEIKTVIGLLILAGCYRSGHQNLKDLWDKNGFGVEIFHATMNLQRFLFLLRSLRFDDIRDRQ</sequence>
<accession>A0ABQ8SQB3</accession>
<reference evidence="3 4" key="1">
    <citation type="journal article" date="2022" name="Allergy">
        <title>Genome assembly and annotation of Periplaneta americana reveal a comprehensive cockroach allergen profile.</title>
        <authorList>
            <person name="Wang L."/>
            <person name="Xiong Q."/>
            <person name="Saelim N."/>
            <person name="Wang L."/>
            <person name="Nong W."/>
            <person name="Wan A.T."/>
            <person name="Shi M."/>
            <person name="Liu X."/>
            <person name="Cao Q."/>
            <person name="Hui J.H.L."/>
            <person name="Sookrung N."/>
            <person name="Leung T.F."/>
            <person name="Tungtrongchitr A."/>
            <person name="Tsui S.K.W."/>
        </authorList>
    </citation>
    <scope>NUCLEOTIDE SEQUENCE [LARGE SCALE GENOMIC DNA]</scope>
    <source>
        <strain evidence="3">PWHHKU_190912</strain>
    </source>
</reference>
<evidence type="ECO:0000256" key="1">
    <source>
        <dbReference type="SAM" id="MobiDB-lite"/>
    </source>
</evidence>
<keyword evidence="4" id="KW-1185">Reference proteome</keyword>
<feature type="domain" description="PiggyBac transposable element-derived protein" evidence="2">
    <location>
        <begin position="224"/>
        <end position="327"/>
    </location>
</feature>
<evidence type="ECO:0000259" key="2">
    <source>
        <dbReference type="Pfam" id="PF13843"/>
    </source>
</evidence>
<evidence type="ECO:0000313" key="3">
    <source>
        <dbReference type="EMBL" id="KAJ4436113.1"/>
    </source>
</evidence>
<dbReference type="Pfam" id="PF13843">
    <property type="entry name" value="DDE_Tnp_1_7"/>
    <property type="match status" value="1"/>
</dbReference>
<dbReference type="PANTHER" id="PTHR46599">
    <property type="entry name" value="PIGGYBAC TRANSPOSABLE ELEMENT-DERIVED PROTEIN 4"/>
    <property type="match status" value="1"/>
</dbReference>
<protein>
    <recommendedName>
        <fullName evidence="2">PiggyBac transposable element-derived protein domain-containing protein</fullName>
    </recommendedName>
</protein>
<dbReference type="PANTHER" id="PTHR46599:SF3">
    <property type="entry name" value="PIGGYBAC TRANSPOSABLE ELEMENT-DERIVED PROTEIN 4"/>
    <property type="match status" value="1"/>
</dbReference>